<reference evidence="3" key="1">
    <citation type="submission" date="2022-07" db="EMBL/GenBank/DDBJ databases">
        <title>Genome Sequence of Physisporinus lineatus.</title>
        <authorList>
            <person name="Buettner E."/>
        </authorList>
    </citation>
    <scope>NUCLEOTIDE SEQUENCE</scope>
    <source>
        <strain evidence="3">VT162</strain>
    </source>
</reference>
<evidence type="ECO:0008006" key="5">
    <source>
        <dbReference type="Google" id="ProtNLM"/>
    </source>
</evidence>
<feature type="coiled-coil region" evidence="1">
    <location>
        <begin position="99"/>
        <end position="126"/>
    </location>
</feature>
<name>A0AAD5YCS4_9APHY</name>
<feature type="compositionally biased region" description="Basic and acidic residues" evidence="2">
    <location>
        <begin position="1"/>
        <end position="12"/>
    </location>
</feature>
<proteinExistence type="predicted"/>
<sequence length="151" mass="15955">MKSRQAEDRRLTDGAPTSPSPVRSPDPEKRGRKNKGKKEGGKRDGVGTGGDSGRPSLDIQVQVNGSTNNIKAASGAQTPPANGSVPPTPAVEGAPLDPMAKKVRNLTKKLKAIEELKEKAKKGERLEATQVKKIDTEAEIRRELAGLGISA</sequence>
<evidence type="ECO:0000256" key="2">
    <source>
        <dbReference type="SAM" id="MobiDB-lite"/>
    </source>
</evidence>
<evidence type="ECO:0000313" key="3">
    <source>
        <dbReference type="EMBL" id="KAJ3478682.1"/>
    </source>
</evidence>
<evidence type="ECO:0000313" key="4">
    <source>
        <dbReference type="Proteomes" id="UP001212997"/>
    </source>
</evidence>
<accession>A0AAD5YCS4</accession>
<keyword evidence="1" id="KW-0175">Coiled coil</keyword>
<comment type="caution">
    <text evidence="3">The sequence shown here is derived from an EMBL/GenBank/DDBJ whole genome shotgun (WGS) entry which is preliminary data.</text>
</comment>
<dbReference type="AlphaFoldDB" id="A0AAD5YCS4"/>
<feature type="region of interest" description="Disordered" evidence="2">
    <location>
        <begin position="1"/>
        <end position="98"/>
    </location>
</feature>
<protein>
    <recommendedName>
        <fullName evidence="5">WIBG Mago-binding domain-containing protein</fullName>
    </recommendedName>
</protein>
<dbReference type="Proteomes" id="UP001212997">
    <property type="component" value="Unassembled WGS sequence"/>
</dbReference>
<keyword evidence="4" id="KW-1185">Reference proteome</keyword>
<dbReference type="EMBL" id="JANAWD010000492">
    <property type="protein sequence ID" value="KAJ3478682.1"/>
    <property type="molecule type" value="Genomic_DNA"/>
</dbReference>
<organism evidence="3 4">
    <name type="scientific">Meripilus lineatus</name>
    <dbReference type="NCBI Taxonomy" id="2056292"/>
    <lineage>
        <taxon>Eukaryota</taxon>
        <taxon>Fungi</taxon>
        <taxon>Dikarya</taxon>
        <taxon>Basidiomycota</taxon>
        <taxon>Agaricomycotina</taxon>
        <taxon>Agaricomycetes</taxon>
        <taxon>Polyporales</taxon>
        <taxon>Meripilaceae</taxon>
        <taxon>Meripilus</taxon>
    </lineage>
</organism>
<evidence type="ECO:0000256" key="1">
    <source>
        <dbReference type="SAM" id="Coils"/>
    </source>
</evidence>
<feature type="compositionally biased region" description="Polar residues" evidence="2">
    <location>
        <begin position="59"/>
        <end position="81"/>
    </location>
</feature>
<gene>
    <name evidence="3" type="ORF">NLI96_g9586</name>
</gene>